<dbReference type="Gene3D" id="1.20.1090.10">
    <property type="entry name" value="Dehydroquinate synthase-like - alpha domain"/>
    <property type="match status" value="1"/>
</dbReference>
<keyword evidence="9" id="KW-0862">Zinc</keyword>
<feature type="binding site" evidence="9">
    <location>
        <position position="252"/>
    </location>
    <ligand>
        <name>glycerol</name>
        <dbReference type="ChEBI" id="CHEBI:17754"/>
    </ligand>
</feature>
<dbReference type="RefSeq" id="WP_012507822.1">
    <property type="nucleotide sequence ID" value="NC_011060.1"/>
</dbReference>
<feature type="binding site" evidence="9">
    <location>
        <position position="169"/>
    </location>
    <ligand>
        <name>glycerol</name>
        <dbReference type="ChEBI" id="CHEBI:17754"/>
    </ligand>
</feature>
<evidence type="ECO:0000256" key="8">
    <source>
        <dbReference type="ARBA" id="ARBA00049006"/>
    </source>
</evidence>
<dbReference type="OrthoDB" id="5198708at2"/>
<dbReference type="InterPro" id="IPR018211">
    <property type="entry name" value="ADH_Fe_CS"/>
</dbReference>
<dbReference type="GO" id="GO:0005829">
    <property type="term" value="C:cytosol"/>
    <property type="evidence" value="ECO:0007669"/>
    <property type="project" value="TreeGrafter"/>
</dbReference>
<keyword evidence="14" id="KW-1185">Reference proteome</keyword>
<dbReference type="NCBIfam" id="NF006941">
    <property type="entry name" value="PRK09423.1"/>
    <property type="match status" value="1"/>
</dbReference>
<name>B4SFS3_PELPB</name>
<dbReference type="PROSITE" id="PS00913">
    <property type="entry name" value="ADH_IRON_1"/>
    <property type="match status" value="1"/>
</dbReference>
<comment type="cofactor">
    <cofactor evidence="9">
        <name>Zn(2+)</name>
        <dbReference type="ChEBI" id="CHEBI:29105"/>
    </cofactor>
    <text evidence="9">Binds 1 zinc ion per subunit.</text>
</comment>
<dbReference type="PIRSF" id="PIRSF000112">
    <property type="entry name" value="Glycerol_dehydrogenase"/>
    <property type="match status" value="1"/>
</dbReference>
<keyword evidence="2 9" id="KW-0479">Metal-binding</keyword>
<evidence type="ECO:0000256" key="6">
    <source>
        <dbReference type="ARBA" id="ARBA00039147"/>
    </source>
</evidence>
<dbReference type="GO" id="GO:0046872">
    <property type="term" value="F:metal ion binding"/>
    <property type="evidence" value="ECO:0007669"/>
    <property type="project" value="UniProtKB-KW"/>
</dbReference>
<evidence type="ECO:0000256" key="5">
    <source>
        <dbReference type="ARBA" id="ARBA00037918"/>
    </source>
</evidence>
<evidence type="ECO:0000256" key="10">
    <source>
        <dbReference type="PIRSR" id="PIRSR000112-2"/>
    </source>
</evidence>
<dbReference type="EC" id="1.1.1.6" evidence="6"/>
<dbReference type="GO" id="GO:0008888">
    <property type="term" value="F:glycerol dehydrogenase (NAD+) activity"/>
    <property type="evidence" value="ECO:0007669"/>
    <property type="project" value="UniProtKB-EC"/>
</dbReference>
<dbReference type="eggNOG" id="COG0371">
    <property type="taxonomic scope" value="Bacteria"/>
</dbReference>
<evidence type="ECO:0000256" key="4">
    <source>
        <dbReference type="ARBA" id="ARBA00023027"/>
    </source>
</evidence>
<keyword evidence="4 11" id="KW-0520">NAD</keyword>
<evidence type="ECO:0000259" key="12">
    <source>
        <dbReference type="Pfam" id="PF00465"/>
    </source>
</evidence>
<protein>
    <recommendedName>
        <fullName evidence="7">Glycerol dehydrogenase</fullName>
        <ecNumber evidence="6">1.1.1.6</ecNumber>
    </recommendedName>
</protein>
<sequence length="368" mass="38659">MFRKAVFPGKYIQGVGAVGELPALLSVLGKKGLIVASPSVYDKVLPLCGFDWSLDALLVERFRGECCEEELARLSAIVTQKGVDVVVGMGGGKTIDTAKIVADRAGIPVIIIPTIASSDAPCSGCAVVYSKEGIFEAVYYQKMNPAVVLVDTAIIAAAPVRFLVSGMGDALSTWFEARSCERTHSVNECGGYGTMAGFGIARLCYETLLTYGAAAKIAGESHIVTPALERIVEANILLSGIGFESAGLAAAHSIHNGLTALAETHSFWHGEKVAFGVLAGLQLTDASPDESATVFSFCEEIGLPTTLADIGLGKVDRQKLMLVAEKACDQAQSIHHEAGTITAEKVLDAMIAADSIGQARRGKSFHQP</sequence>
<feature type="domain" description="Alcohol dehydrogenase iron-type/glycerol dehydrogenase GldA" evidence="12">
    <location>
        <begin position="8"/>
        <end position="152"/>
    </location>
</feature>
<evidence type="ECO:0000256" key="11">
    <source>
        <dbReference type="PIRSR" id="PIRSR000112-3"/>
    </source>
</evidence>
<dbReference type="Gene3D" id="3.40.50.1970">
    <property type="match status" value="1"/>
</dbReference>
<comment type="similarity">
    <text evidence="1">Belongs to the iron-containing alcohol dehydrogenase family.</text>
</comment>
<evidence type="ECO:0000256" key="3">
    <source>
        <dbReference type="ARBA" id="ARBA00023002"/>
    </source>
</evidence>
<evidence type="ECO:0000256" key="1">
    <source>
        <dbReference type="ARBA" id="ARBA00007358"/>
    </source>
</evidence>
<dbReference type="InterPro" id="IPR001670">
    <property type="entry name" value="ADH_Fe/GldA"/>
</dbReference>
<dbReference type="EMBL" id="CP001110">
    <property type="protein sequence ID" value="ACF43328.1"/>
    <property type="molecule type" value="Genomic_DNA"/>
</dbReference>
<dbReference type="Proteomes" id="UP000002724">
    <property type="component" value="Chromosome"/>
</dbReference>
<evidence type="ECO:0000313" key="14">
    <source>
        <dbReference type="Proteomes" id="UP000002724"/>
    </source>
</evidence>
<feature type="binding site" evidence="9">
    <location>
        <position position="269"/>
    </location>
    <ligand>
        <name>glycerol</name>
        <dbReference type="ChEBI" id="CHEBI:17754"/>
    </ligand>
</feature>
<reference evidence="13 14" key="1">
    <citation type="submission" date="2008-06" db="EMBL/GenBank/DDBJ databases">
        <title>Complete sequence of Pelodictyon phaeoclathratiforme BU-1.</title>
        <authorList>
            <consortium name="US DOE Joint Genome Institute"/>
            <person name="Lucas S."/>
            <person name="Copeland A."/>
            <person name="Lapidus A."/>
            <person name="Glavina del Rio T."/>
            <person name="Dalin E."/>
            <person name="Tice H."/>
            <person name="Bruce D."/>
            <person name="Goodwin L."/>
            <person name="Pitluck S."/>
            <person name="Schmutz J."/>
            <person name="Larimer F."/>
            <person name="Land M."/>
            <person name="Hauser L."/>
            <person name="Kyrpides N."/>
            <person name="Mikhailova N."/>
            <person name="Liu Z."/>
            <person name="Li T."/>
            <person name="Zhao F."/>
            <person name="Overmann J."/>
            <person name="Bryant D.A."/>
            <person name="Richardson P."/>
        </authorList>
    </citation>
    <scope>NUCLEOTIDE SEQUENCE [LARGE SCALE GENOMIC DNA]</scope>
    <source>
        <strain evidence="14">DSM 5477 / BU-1</strain>
    </source>
</reference>
<proteinExistence type="inferred from homology"/>
<dbReference type="STRING" id="324925.Ppha_1046"/>
<comment type="pathway">
    <text evidence="5">Polyol metabolism; glycerol fermentation; glycerone phosphate from glycerol (oxidative route): step 1/2.</text>
</comment>
<dbReference type="Pfam" id="PF00465">
    <property type="entry name" value="Fe-ADH"/>
    <property type="match status" value="1"/>
</dbReference>
<feature type="binding site" evidence="11">
    <location>
        <position position="123"/>
    </location>
    <ligand>
        <name>NAD(+)</name>
        <dbReference type="ChEBI" id="CHEBI:57540"/>
    </ligand>
</feature>
<gene>
    <name evidence="13" type="ordered locus">Ppha_1046</name>
</gene>
<dbReference type="PANTHER" id="PTHR43616:SF5">
    <property type="entry name" value="GLYCEROL DEHYDROGENASE 1"/>
    <property type="match status" value="1"/>
</dbReference>
<dbReference type="HOGENOM" id="CLU_044754_1_0_10"/>
<accession>B4SFS3</accession>
<keyword evidence="3" id="KW-0560">Oxidoreductase</keyword>
<dbReference type="SUPFAM" id="SSF56796">
    <property type="entry name" value="Dehydroquinate synthase-like"/>
    <property type="match status" value="1"/>
</dbReference>
<dbReference type="InterPro" id="IPR016205">
    <property type="entry name" value="Glycerol_DH"/>
</dbReference>
<comment type="catalytic activity">
    <reaction evidence="8">
        <text>glycerol + NAD(+) = dihydroxyacetone + NADH + H(+)</text>
        <dbReference type="Rhea" id="RHEA:13769"/>
        <dbReference type="ChEBI" id="CHEBI:15378"/>
        <dbReference type="ChEBI" id="CHEBI:16016"/>
        <dbReference type="ChEBI" id="CHEBI:17754"/>
        <dbReference type="ChEBI" id="CHEBI:57540"/>
        <dbReference type="ChEBI" id="CHEBI:57945"/>
        <dbReference type="EC" id="1.1.1.6"/>
    </reaction>
</comment>
<evidence type="ECO:0000313" key="13">
    <source>
        <dbReference type="EMBL" id="ACF43328.1"/>
    </source>
</evidence>
<feature type="binding site" evidence="10">
    <location>
        <position position="119"/>
    </location>
    <ligand>
        <name>glycerol</name>
        <dbReference type="ChEBI" id="CHEBI:17754"/>
    </ligand>
</feature>
<evidence type="ECO:0000256" key="9">
    <source>
        <dbReference type="PIRSR" id="PIRSR000112-1"/>
    </source>
</evidence>
<evidence type="ECO:0000256" key="2">
    <source>
        <dbReference type="ARBA" id="ARBA00022723"/>
    </source>
</evidence>
<feature type="binding site" evidence="11">
    <location>
        <begin position="92"/>
        <end position="96"/>
    </location>
    <ligand>
        <name>NAD(+)</name>
        <dbReference type="ChEBI" id="CHEBI:57540"/>
    </ligand>
</feature>
<organism evidence="13 14">
    <name type="scientific">Pelodictyon phaeoclathratiforme (strain DSM 5477 / BU-1)</name>
    <dbReference type="NCBI Taxonomy" id="324925"/>
    <lineage>
        <taxon>Bacteria</taxon>
        <taxon>Pseudomonadati</taxon>
        <taxon>Chlorobiota</taxon>
        <taxon>Chlorobiia</taxon>
        <taxon>Chlorobiales</taxon>
        <taxon>Chlorobiaceae</taxon>
        <taxon>Chlorobium/Pelodictyon group</taxon>
        <taxon>Pelodictyon</taxon>
    </lineage>
</organism>
<dbReference type="CDD" id="cd08170">
    <property type="entry name" value="GlyDH"/>
    <property type="match status" value="1"/>
</dbReference>
<dbReference type="KEGG" id="pph:Ppha_1046"/>
<dbReference type="AlphaFoldDB" id="B4SFS3"/>
<feature type="binding site" evidence="11">
    <location>
        <position position="129"/>
    </location>
    <ligand>
        <name>NAD(+)</name>
        <dbReference type="ChEBI" id="CHEBI:57540"/>
    </ligand>
</feature>
<evidence type="ECO:0000256" key="7">
    <source>
        <dbReference type="ARBA" id="ARBA00040132"/>
    </source>
</evidence>
<feature type="binding site" evidence="11">
    <location>
        <begin position="114"/>
        <end position="117"/>
    </location>
    <ligand>
        <name>NAD(+)</name>
        <dbReference type="ChEBI" id="CHEBI:57540"/>
    </ligand>
</feature>
<dbReference type="PANTHER" id="PTHR43616">
    <property type="entry name" value="GLYCEROL DEHYDROGENASE"/>
    <property type="match status" value="1"/>
</dbReference>